<comment type="caution">
    <text evidence="1">The sequence shown here is derived from an EMBL/GenBank/DDBJ whole genome shotgun (WGS) entry which is preliminary data.</text>
</comment>
<dbReference type="AlphaFoldDB" id="A0A1F5YMB1"/>
<dbReference type="InterPro" id="IPR036610">
    <property type="entry name" value="PEBP-like_sf"/>
</dbReference>
<dbReference type="Gene3D" id="3.90.280.10">
    <property type="entry name" value="PEBP-like"/>
    <property type="match status" value="1"/>
</dbReference>
<name>A0A1F5YMB1_9BACT</name>
<protein>
    <recommendedName>
        <fullName evidence="3">Kinase inhibitor</fullName>
    </recommendedName>
</protein>
<dbReference type="EMBL" id="MFJD01000018">
    <property type="protein sequence ID" value="OGG01320.1"/>
    <property type="molecule type" value="Genomic_DNA"/>
</dbReference>
<dbReference type="Proteomes" id="UP000178448">
    <property type="component" value="Unassembled WGS sequence"/>
</dbReference>
<organism evidence="1 2">
    <name type="scientific">Candidatus Gottesmanbacteria bacterium RBG_16_52_11</name>
    <dbReference type="NCBI Taxonomy" id="1798374"/>
    <lineage>
        <taxon>Bacteria</taxon>
        <taxon>Candidatus Gottesmaniibacteriota</taxon>
    </lineage>
</organism>
<evidence type="ECO:0000313" key="2">
    <source>
        <dbReference type="Proteomes" id="UP000178448"/>
    </source>
</evidence>
<dbReference type="PANTHER" id="PTHR30289:SF1">
    <property type="entry name" value="PEBP (PHOSPHATIDYLETHANOLAMINE-BINDING PROTEIN) FAMILY PROTEIN"/>
    <property type="match status" value="1"/>
</dbReference>
<proteinExistence type="predicted"/>
<dbReference type="PANTHER" id="PTHR30289">
    <property type="entry name" value="UNCHARACTERIZED PROTEIN YBCL-RELATED"/>
    <property type="match status" value="1"/>
</dbReference>
<evidence type="ECO:0000313" key="1">
    <source>
        <dbReference type="EMBL" id="OGG01320.1"/>
    </source>
</evidence>
<dbReference type="NCBIfam" id="TIGR00481">
    <property type="entry name" value="YbhB/YbcL family Raf kinase inhibitor-like protein"/>
    <property type="match status" value="1"/>
</dbReference>
<dbReference type="CDD" id="cd00865">
    <property type="entry name" value="PEBP_bact_arch"/>
    <property type="match status" value="1"/>
</dbReference>
<accession>A0A1F5YMB1</accession>
<dbReference type="SUPFAM" id="SSF49777">
    <property type="entry name" value="PEBP-like"/>
    <property type="match status" value="1"/>
</dbReference>
<evidence type="ECO:0008006" key="3">
    <source>
        <dbReference type="Google" id="ProtNLM"/>
    </source>
</evidence>
<dbReference type="Pfam" id="PF01161">
    <property type="entry name" value="PBP"/>
    <property type="match status" value="1"/>
</dbReference>
<dbReference type="InterPro" id="IPR008914">
    <property type="entry name" value="PEBP"/>
</dbReference>
<dbReference type="InterPro" id="IPR005247">
    <property type="entry name" value="YbhB_YbcL/LppC-like"/>
</dbReference>
<dbReference type="STRING" id="1798374.A2Z33_05390"/>
<gene>
    <name evidence="1" type="ORF">A2Z33_05390</name>
</gene>
<reference evidence="1 2" key="1">
    <citation type="journal article" date="2016" name="Nat. Commun.">
        <title>Thousands of microbial genomes shed light on interconnected biogeochemical processes in an aquifer system.</title>
        <authorList>
            <person name="Anantharaman K."/>
            <person name="Brown C.T."/>
            <person name="Hug L.A."/>
            <person name="Sharon I."/>
            <person name="Castelle C.J."/>
            <person name="Probst A.J."/>
            <person name="Thomas B.C."/>
            <person name="Singh A."/>
            <person name="Wilkins M.J."/>
            <person name="Karaoz U."/>
            <person name="Brodie E.L."/>
            <person name="Williams K.H."/>
            <person name="Hubbard S.S."/>
            <person name="Banfield J.F."/>
        </authorList>
    </citation>
    <scope>NUCLEOTIDE SEQUENCE [LARGE SCALE GENOMIC DNA]</scope>
</reference>
<sequence>MLSQAFTDGETIPAKYTCDGQDINPPLTIGNIPEGTKSLALVIDDIDTPSGTWIHWLVWNIEPAAYLDIGENTTPAGSTTGRNGFGKSAYGGPCPPDRAHRYVFSVYALDRHLILPAGSGKQDVLNAANTRILGSARITGLYVRPRR</sequence>